<reference evidence="2" key="2">
    <citation type="journal article" date="2015" name="Fish Shellfish Immunol.">
        <title>Early steps in the European eel (Anguilla anguilla)-Vibrio vulnificus interaction in the gills: Role of the RtxA13 toxin.</title>
        <authorList>
            <person name="Callol A."/>
            <person name="Pajuelo D."/>
            <person name="Ebbesson L."/>
            <person name="Teles M."/>
            <person name="MacKenzie S."/>
            <person name="Amaro C."/>
        </authorList>
    </citation>
    <scope>NUCLEOTIDE SEQUENCE</scope>
</reference>
<protein>
    <submittedName>
        <fullName evidence="2">Uncharacterized protein</fullName>
    </submittedName>
</protein>
<dbReference type="AlphaFoldDB" id="A0A0E9Q1R0"/>
<name>A0A0E9Q1R0_ANGAN</name>
<sequence>MNPSSSKMMLCPVMHHPHSQSQSKPSR</sequence>
<organism evidence="2">
    <name type="scientific">Anguilla anguilla</name>
    <name type="common">European freshwater eel</name>
    <name type="synonym">Muraena anguilla</name>
    <dbReference type="NCBI Taxonomy" id="7936"/>
    <lineage>
        <taxon>Eukaryota</taxon>
        <taxon>Metazoa</taxon>
        <taxon>Chordata</taxon>
        <taxon>Craniata</taxon>
        <taxon>Vertebrata</taxon>
        <taxon>Euteleostomi</taxon>
        <taxon>Actinopterygii</taxon>
        <taxon>Neopterygii</taxon>
        <taxon>Teleostei</taxon>
        <taxon>Anguilliformes</taxon>
        <taxon>Anguillidae</taxon>
        <taxon>Anguilla</taxon>
    </lineage>
</organism>
<evidence type="ECO:0000256" key="1">
    <source>
        <dbReference type="SAM" id="MobiDB-lite"/>
    </source>
</evidence>
<reference evidence="2" key="1">
    <citation type="submission" date="2014-11" db="EMBL/GenBank/DDBJ databases">
        <authorList>
            <person name="Amaro Gonzalez C."/>
        </authorList>
    </citation>
    <scope>NUCLEOTIDE SEQUENCE</scope>
</reference>
<proteinExistence type="predicted"/>
<dbReference type="EMBL" id="GBXM01097771">
    <property type="protein sequence ID" value="JAH10806.1"/>
    <property type="molecule type" value="Transcribed_RNA"/>
</dbReference>
<accession>A0A0E9Q1R0</accession>
<feature type="region of interest" description="Disordered" evidence="1">
    <location>
        <begin position="1"/>
        <end position="27"/>
    </location>
</feature>
<evidence type="ECO:0000313" key="2">
    <source>
        <dbReference type="EMBL" id="JAH10806.1"/>
    </source>
</evidence>